<name>A0A6A5VV82_9PLEO</name>
<sequence length="55" mass="6055">VIVGAAGHLVFLPLSINASISTIVAFDFLSLNYSLTQSSLWDPCNSYSQFNTRFQ</sequence>
<proteinExistence type="predicted"/>
<reference evidence="1" key="1">
    <citation type="journal article" date="2020" name="Stud. Mycol.">
        <title>101 Dothideomycetes genomes: a test case for predicting lifestyles and emergence of pathogens.</title>
        <authorList>
            <person name="Haridas S."/>
            <person name="Albert R."/>
            <person name="Binder M."/>
            <person name="Bloem J."/>
            <person name="Labutti K."/>
            <person name="Salamov A."/>
            <person name="Andreopoulos B."/>
            <person name="Baker S."/>
            <person name="Barry K."/>
            <person name="Bills G."/>
            <person name="Bluhm B."/>
            <person name="Cannon C."/>
            <person name="Castanera R."/>
            <person name="Culley D."/>
            <person name="Daum C."/>
            <person name="Ezra D."/>
            <person name="Gonzalez J."/>
            <person name="Henrissat B."/>
            <person name="Kuo A."/>
            <person name="Liang C."/>
            <person name="Lipzen A."/>
            <person name="Lutzoni F."/>
            <person name="Magnuson J."/>
            <person name="Mondo S."/>
            <person name="Nolan M."/>
            <person name="Ohm R."/>
            <person name="Pangilinan J."/>
            <person name="Park H.-J."/>
            <person name="Ramirez L."/>
            <person name="Alfaro M."/>
            <person name="Sun H."/>
            <person name="Tritt A."/>
            <person name="Yoshinaga Y."/>
            <person name="Zwiers L.-H."/>
            <person name="Turgeon B."/>
            <person name="Goodwin S."/>
            <person name="Spatafora J."/>
            <person name="Crous P."/>
            <person name="Grigoriev I."/>
        </authorList>
    </citation>
    <scope>NUCLEOTIDE SEQUENCE</scope>
    <source>
        <strain evidence="1">CBS 123094</strain>
    </source>
</reference>
<accession>A0A6A5VV82</accession>
<dbReference type="EMBL" id="ML977690">
    <property type="protein sequence ID" value="KAF1993682.1"/>
    <property type="molecule type" value="Genomic_DNA"/>
</dbReference>
<evidence type="ECO:0000313" key="1">
    <source>
        <dbReference type="EMBL" id="KAF1993682.1"/>
    </source>
</evidence>
<keyword evidence="2" id="KW-1185">Reference proteome</keyword>
<dbReference type="OrthoDB" id="2331100at2759"/>
<protein>
    <submittedName>
        <fullName evidence="1">Uncharacterized protein</fullName>
    </submittedName>
</protein>
<organism evidence="1 2">
    <name type="scientific">Amniculicola lignicola CBS 123094</name>
    <dbReference type="NCBI Taxonomy" id="1392246"/>
    <lineage>
        <taxon>Eukaryota</taxon>
        <taxon>Fungi</taxon>
        <taxon>Dikarya</taxon>
        <taxon>Ascomycota</taxon>
        <taxon>Pezizomycotina</taxon>
        <taxon>Dothideomycetes</taxon>
        <taxon>Pleosporomycetidae</taxon>
        <taxon>Pleosporales</taxon>
        <taxon>Amniculicolaceae</taxon>
        <taxon>Amniculicola</taxon>
    </lineage>
</organism>
<dbReference type="AlphaFoldDB" id="A0A6A5VV82"/>
<evidence type="ECO:0000313" key="2">
    <source>
        <dbReference type="Proteomes" id="UP000799779"/>
    </source>
</evidence>
<dbReference type="Proteomes" id="UP000799779">
    <property type="component" value="Unassembled WGS sequence"/>
</dbReference>
<gene>
    <name evidence="1" type="ORF">P154DRAFT_449531</name>
</gene>
<feature type="non-terminal residue" evidence="1">
    <location>
        <position position="1"/>
    </location>
</feature>